<name>A0A7R9XQV4_9CHLO</name>
<dbReference type="PANTHER" id="PTHR10281:SF114">
    <property type="entry name" value="AER144CP"/>
    <property type="match status" value="1"/>
</dbReference>
<dbReference type="Gene3D" id="3.10.120.10">
    <property type="entry name" value="Cytochrome b5-like heme/steroid binding domain"/>
    <property type="match status" value="1"/>
</dbReference>
<reference evidence="4" key="1">
    <citation type="submission" date="2021-01" db="EMBL/GenBank/DDBJ databases">
        <authorList>
            <person name="Corre E."/>
            <person name="Pelletier E."/>
            <person name="Niang G."/>
            <person name="Scheremetjew M."/>
            <person name="Finn R."/>
            <person name="Kale V."/>
            <person name="Holt S."/>
            <person name="Cochrane G."/>
            <person name="Meng A."/>
            <person name="Brown T."/>
            <person name="Cohen L."/>
        </authorList>
    </citation>
    <scope>NUCLEOTIDE SEQUENCE</scope>
    <source>
        <strain evidence="4">Clade-A-BCC118000</strain>
    </source>
</reference>
<dbReference type="EMBL" id="HBDX01002555">
    <property type="protein sequence ID" value="CAD8221479.1"/>
    <property type="molecule type" value="Transcribed_RNA"/>
</dbReference>
<evidence type="ECO:0000259" key="3">
    <source>
        <dbReference type="SMART" id="SM01117"/>
    </source>
</evidence>
<dbReference type="PANTHER" id="PTHR10281">
    <property type="entry name" value="MEMBRANE-ASSOCIATED PROGESTERONE RECEPTOR COMPONENT-RELATED"/>
    <property type="match status" value="1"/>
</dbReference>
<dbReference type="SMART" id="SM01117">
    <property type="entry name" value="Cyt-b5"/>
    <property type="match status" value="1"/>
</dbReference>
<dbReference type="InterPro" id="IPR050577">
    <property type="entry name" value="MAPR/NEUFC/NENF-like"/>
</dbReference>
<dbReference type="GO" id="GO:0016020">
    <property type="term" value="C:membrane"/>
    <property type="evidence" value="ECO:0007669"/>
    <property type="project" value="TreeGrafter"/>
</dbReference>
<evidence type="ECO:0000256" key="1">
    <source>
        <dbReference type="ARBA" id="ARBA00022665"/>
    </source>
</evidence>
<dbReference type="InterPro" id="IPR001199">
    <property type="entry name" value="Cyt_B5-like_heme/steroid-bd"/>
</dbReference>
<sequence length="231" mass="25079">MVAPDALARRVDRARRSDASTWTRARAALRRRPRVWLAVLGECFDVSAGRRFYAGDGDYATCFAGRDASRAFATGDFSESGCVSDVSGLTDGELAAIRGWRDFMRDKYRAAGVLANGEFYDAETGAATALTLEIRARLERYDAGAAAREQRARMFPDCDSTSDGDFVDVRCREDDSGPRYPRNETTTDAEGRASSRCACYGDLGVSDARRAYPGCDLTSTRCRAPLGAGVG</sequence>
<feature type="domain" description="Cytochrome b5 heme-binding" evidence="3">
    <location>
        <begin position="22"/>
        <end position="115"/>
    </location>
</feature>
<organism evidence="4">
    <name type="scientific">Ostreococcus sp. 'lucimarinus'</name>
    <dbReference type="NCBI Taxonomy" id="242159"/>
    <lineage>
        <taxon>Eukaryota</taxon>
        <taxon>Viridiplantae</taxon>
        <taxon>Chlorophyta</taxon>
        <taxon>Mamiellophyceae</taxon>
        <taxon>Mamiellales</taxon>
        <taxon>Bathycoccaceae</taxon>
        <taxon>Ostreococcus</taxon>
    </lineage>
</organism>
<comment type="similarity">
    <text evidence="2">Belongs to the cytochrome b5 family. MAPR subfamily.</text>
</comment>
<accession>A0A7R9XQV4</accession>
<dbReference type="GO" id="GO:0005496">
    <property type="term" value="F:steroid binding"/>
    <property type="evidence" value="ECO:0007669"/>
    <property type="project" value="UniProtKB-KW"/>
</dbReference>
<gene>
    <name evidence="4" type="ORF">OLUC0939_LOCUS2200</name>
</gene>
<proteinExistence type="inferred from homology"/>
<dbReference type="SUPFAM" id="SSF55856">
    <property type="entry name" value="Cytochrome b5-like heme/steroid binding domain"/>
    <property type="match status" value="1"/>
</dbReference>
<keyword evidence="1" id="KW-0754">Steroid-binding</keyword>
<dbReference type="GO" id="GO:0012505">
    <property type="term" value="C:endomembrane system"/>
    <property type="evidence" value="ECO:0007669"/>
    <property type="project" value="TreeGrafter"/>
</dbReference>
<protein>
    <recommendedName>
        <fullName evidence="3">Cytochrome b5 heme-binding domain-containing protein</fullName>
    </recommendedName>
</protein>
<dbReference type="Pfam" id="PF00173">
    <property type="entry name" value="Cyt-b5"/>
    <property type="match status" value="1"/>
</dbReference>
<keyword evidence="1" id="KW-0446">Lipid-binding</keyword>
<dbReference type="InterPro" id="IPR036400">
    <property type="entry name" value="Cyt_B5-like_heme/steroid_sf"/>
</dbReference>
<dbReference type="AlphaFoldDB" id="A0A7R9XQV4"/>
<evidence type="ECO:0000256" key="2">
    <source>
        <dbReference type="ARBA" id="ARBA00038357"/>
    </source>
</evidence>
<evidence type="ECO:0000313" key="4">
    <source>
        <dbReference type="EMBL" id="CAD8221479.1"/>
    </source>
</evidence>